<keyword evidence="1" id="KW-1133">Transmembrane helix</keyword>
<gene>
    <name evidence="2" type="ORF">ACFPOG_24900</name>
</gene>
<feature type="transmembrane region" description="Helical" evidence="1">
    <location>
        <begin position="359"/>
        <end position="378"/>
    </location>
</feature>
<feature type="transmembrane region" description="Helical" evidence="1">
    <location>
        <begin position="183"/>
        <end position="202"/>
    </location>
</feature>
<keyword evidence="1" id="KW-0812">Transmembrane</keyword>
<accession>A0ABW0KET6</accession>
<dbReference type="Proteomes" id="UP001596044">
    <property type="component" value="Unassembled WGS sequence"/>
</dbReference>
<feature type="transmembrane region" description="Helical" evidence="1">
    <location>
        <begin position="273"/>
        <end position="292"/>
    </location>
</feature>
<comment type="caution">
    <text evidence="2">The sequence shown here is derived from an EMBL/GenBank/DDBJ whole genome shotgun (WGS) entry which is preliminary data.</text>
</comment>
<feature type="transmembrane region" description="Helical" evidence="1">
    <location>
        <begin position="158"/>
        <end position="177"/>
    </location>
</feature>
<feature type="transmembrane region" description="Helical" evidence="1">
    <location>
        <begin position="36"/>
        <end position="57"/>
    </location>
</feature>
<reference evidence="3" key="1">
    <citation type="journal article" date="2019" name="Int. J. Syst. Evol. Microbiol.">
        <title>The Global Catalogue of Microorganisms (GCM) 10K type strain sequencing project: providing services to taxonomists for standard genome sequencing and annotation.</title>
        <authorList>
            <consortium name="The Broad Institute Genomics Platform"/>
            <consortium name="The Broad Institute Genome Sequencing Center for Infectious Disease"/>
            <person name="Wu L."/>
            <person name="Ma J."/>
        </authorList>
    </citation>
    <scope>NUCLEOTIDE SEQUENCE [LARGE SCALE GENOMIC DNA]</scope>
    <source>
        <strain evidence="3">KACC 11904</strain>
    </source>
</reference>
<evidence type="ECO:0000313" key="2">
    <source>
        <dbReference type="EMBL" id="MFC5451466.1"/>
    </source>
</evidence>
<organism evidence="2 3">
    <name type="scientific">Paenibacillus aestuarii</name>
    <dbReference type="NCBI Taxonomy" id="516965"/>
    <lineage>
        <taxon>Bacteria</taxon>
        <taxon>Bacillati</taxon>
        <taxon>Bacillota</taxon>
        <taxon>Bacilli</taxon>
        <taxon>Bacillales</taxon>
        <taxon>Paenibacillaceae</taxon>
        <taxon>Paenibacillus</taxon>
    </lineage>
</organism>
<evidence type="ECO:0008006" key="4">
    <source>
        <dbReference type="Google" id="ProtNLM"/>
    </source>
</evidence>
<proteinExistence type="predicted"/>
<evidence type="ECO:0000256" key="1">
    <source>
        <dbReference type="SAM" id="Phobius"/>
    </source>
</evidence>
<dbReference type="RefSeq" id="WP_270884478.1">
    <property type="nucleotide sequence ID" value="NZ_JAQFVF010000070.1"/>
</dbReference>
<keyword evidence="3" id="KW-1185">Reference proteome</keyword>
<evidence type="ECO:0000313" key="3">
    <source>
        <dbReference type="Proteomes" id="UP001596044"/>
    </source>
</evidence>
<sequence>MNYSNNVQHKSRLLALMLSIIPGMGHLYMHRTTRFLVYAGGCFGALFLFIIGVAAQLPKEPLLLLALFGGLMWLANGIDMIMFLLRLQPYHPHSAQPYGQEYPYLPSDMPRPPDQPYWEAAPTATSSWAQQRERTRVILLSFVPGLGHYQLGMMQRGLTAMIAFFGVAILVFFITVLTHNEGFIAFLLALPVLWFYTMFDALKQLQVKQSGLEPIDNSIFDDFHLSDDYGRKNRTLATIIAIFPGAAHLYLNMNKRGIQLMASFLFAVYVLDMMRLSFFLFLIPLLWFYSFFDALQSIAKYENGTLTDKPLIENWTAHNKTIGILLVILGGYYAFKQIIMQLLYEFFPQSNYIHLVSNFGQTVIVALILIGAGFKLLLYRKKNLSYLE</sequence>
<feature type="transmembrane region" description="Helical" evidence="1">
    <location>
        <begin position="321"/>
        <end position="339"/>
    </location>
</feature>
<name>A0ABW0KET6_9BACL</name>
<feature type="transmembrane region" description="Helical" evidence="1">
    <location>
        <begin position="235"/>
        <end position="253"/>
    </location>
</feature>
<keyword evidence="1" id="KW-0472">Membrane</keyword>
<protein>
    <recommendedName>
        <fullName evidence="4">Multi-tm2 domain protein</fullName>
    </recommendedName>
</protein>
<dbReference type="EMBL" id="JBHSMJ010000034">
    <property type="protein sequence ID" value="MFC5451466.1"/>
    <property type="molecule type" value="Genomic_DNA"/>
</dbReference>
<feature type="transmembrane region" description="Helical" evidence="1">
    <location>
        <begin position="63"/>
        <end position="85"/>
    </location>
</feature>